<evidence type="ECO:0000256" key="2">
    <source>
        <dbReference type="ARBA" id="ARBA00023002"/>
    </source>
</evidence>
<dbReference type="InterPro" id="IPR055170">
    <property type="entry name" value="GFO_IDH_MocA-like_dom"/>
</dbReference>
<dbReference type="Pfam" id="PF01408">
    <property type="entry name" value="GFO_IDH_MocA"/>
    <property type="match status" value="1"/>
</dbReference>
<dbReference type="InterPro" id="IPR036291">
    <property type="entry name" value="NAD(P)-bd_dom_sf"/>
</dbReference>
<comment type="similarity">
    <text evidence="1">Belongs to the Gfo/Idh/MocA family.</text>
</comment>
<dbReference type="Proteomes" id="UP001213681">
    <property type="component" value="Unassembled WGS sequence"/>
</dbReference>
<organism evidence="5 6">
    <name type="scientific">Penicillium daleae</name>
    <dbReference type="NCBI Taxonomy" id="63821"/>
    <lineage>
        <taxon>Eukaryota</taxon>
        <taxon>Fungi</taxon>
        <taxon>Dikarya</taxon>
        <taxon>Ascomycota</taxon>
        <taxon>Pezizomycotina</taxon>
        <taxon>Eurotiomycetes</taxon>
        <taxon>Eurotiomycetidae</taxon>
        <taxon>Eurotiales</taxon>
        <taxon>Aspergillaceae</taxon>
        <taxon>Penicillium</taxon>
    </lineage>
</organism>
<keyword evidence="2" id="KW-0560">Oxidoreductase</keyword>
<evidence type="ECO:0008006" key="7">
    <source>
        <dbReference type="Google" id="ProtNLM"/>
    </source>
</evidence>
<dbReference type="GO" id="GO:0000166">
    <property type="term" value="F:nucleotide binding"/>
    <property type="evidence" value="ECO:0007669"/>
    <property type="project" value="InterPro"/>
</dbReference>
<reference evidence="5" key="2">
    <citation type="journal article" date="2023" name="IMA Fungus">
        <title>Comparative genomic study of the Penicillium genus elucidates a diverse pangenome and 15 lateral gene transfer events.</title>
        <authorList>
            <person name="Petersen C."/>
            <person name="Sorensen T."/>
            <person name="Nielsen M.R."/>
            <person name="Sondergaard T.E."/>
            <person name="Sorensen J.L."/>
            <person name="Fitzpatrick D.A."/>
            <person name="Frisvad J.C."/>
            <person name="Nielsen K.L."/>
        </authorList>
    </citation>
    <scope>NUCLEOTIDE SEQUENCE</scope>
    <source>
        <strain evidence="5">IBT 16125</strain>
    </source>
</reference>
<dbReference type="InterPro" id="IPR051317">
    <property type="entry name" value="Gfo/Idh/MocA_oxidoreduct"/>
</dbReference>
<comment type="caution">
    <text evidence="5">The sequence shown here is derived from an EMBL/GenBank/DDBJ whole genome shotgun (WGS) entry which is preliminary data.</text>
</comment>
<dbReference type="SUPFAM" id="SSF55347">
    <property type="entry name" value="Glyceraldehyde-3-phosphate dehydrogenase-like, C-terminal domain"/>
    <property type="match status" value="1"/>
</dbReference>
<dbReference type="Gene3D" id="3.40.50.720">
    <property type="entry name" value="NAD(P)-binding Rossmann-like Domain"/>
    <property type="match status" value="1"/>
</dbReference>
<dbReference type="InterPro" id="IPR000683">
    <property type="entry name" value="Gfo/Idh/MocA-like_OxRdtase_N"/>
</dbReference>
<dbReference type="AlphaFoldDB" id="A0AAD6C4F0"/>
<dbReference type="SUPFAM" id="SSF51735">
    <property type="entry name" value="NAD(P)-binding Rossmann-fold domains"/>
    <property type="match status" value="1"/>
</dbReference>
<dbReference type="EMBL" id="JAPVEA010000006">
    <property type="protein sequence ID" value="KAJ5449422.1"/>
    <property type="molecule type" value="Genomic_DNA"/>
</dbReference>
<evidence type="ECO:0000259" key="3">
    <source>
        <dbReference type="Pfam" id="PF01408"/>
    </source>
</evidence>
<keyword evidence="6" id="KW-1185">Reference proteome</keyword>
<proteinExistence type="inferred from homology"/>
<reference evidence="5" key="1">
    <citation type="submission" date="2022-12" db="EMBL/GenBank/DDBJ databases">
        <authorList>
            <person name="Petersen C."/>
        </authorList>
    </citation>
    <scope>NUCLEOTIDE SEQUENCE</scope>
    <source>
        <strain evidence="5">IBT 16125</strain>
    </source>
</reference>
<dbReference type="RefSeq" id="XP_056764957.1">
    <property type="nucleotide sequence ID" value="XM_056909253.1"/>
</dbReference>
<accession>A0AAD6C4F0</accession>
<evidence type="ECO:0000313" key="6">
    <source>
        <dbReference type="Proteomes" id="UP001213681"/>
    </source>
</evidence>
<gene>
    <name evidence="5" type="ORF">N7458_005871</name>
</gene>
<dbReference type="PANTHER" id="PTHR43708:SF5">
    <property type="entry name" value="CONSERVED EXPRESSED OXIDOREDUCTASE (EUROFUNG)-RELATED"/>
    <property type="match status" value="1"/>
</dbReference>
<feature type="domain" description="GFO/IDH/MocA-like oxidoreductase" evidence="4">
    <location>
        <begin position="209"/>
        <end position="284"/>
    </location>
</feature>
<dbReference type="Pfam" id="PF22725">
    <property type="entry name" value="GFO_IDH_MocA_C3"/>
    <property type="match status" value="1"/>
</dbReference>
<dbReference type="GeneID" id="81599496"/>
<feature type="domain" description="Gfo/Idh/MocA-like oxidoreductase N-terminal" evidence="3">
    <location>
        <begin position="5"/>
        <end position="133"/>
    </location>
</feature>
<dbReference type="GO" id="GO:0016491">
    <property type="term" value="F:oxidoreductase activity"/>
    <property type="evidence" value="ECO:0007669"/>
    <property type="project" value="UniProtKB-KW"/>
</dbReference>
<protein>
    <recommendedName>
        <fullName evidence="7">Gfo/Idh/MocA-like oxidoreductase N-terminal domain-containing protein</fullName>
    </recommendedName>
</protein>
<evidence type="ECO:0000256" key="1">
    <source>
        <dbReference type="ARBA" id="ARBA00010928"/>
    </source>
</evidence>
<evidence type="ECO:0000313" key="5">
    <source>
        <dbReference type="EMBL" id="KAJ5449422.1"/>
    </source>
</evidence>
<dbReference type="PANTHER" id="PTHR43708">
    <property type="entry name" value="CONSERVED EXPRESSED OXIDOREDUCTASE (EUROFUNG)"/>
    <property type="match status" value="1"/>
</dbReference>
<dbReference type="Gene3D" id="3.30.360.10">
    <property type="entry name" value="Dihydrodipicolinate Reductase, domain 2"/>
    <property type="match status" value="1"/>
</dbReference>
<sequence length="398" mass="44345">MISPIKVGIVGYGFSTKCFHLPFILPNHELEVHAFLQRAAAPSADPASKSKAWGHCTVDFPRVKHYQTADEFFADVAIELVVICAHTHREFVEKALKAGKHVVVEKPFVATSSDADELIELAKAQGKVLTVFHNRRFDSDFRTLEDLVKKGVLGDVKEAEIHFDFPSPSWIAGWTQKEYTPGEGMIFGLGNGNHLCLAHVYFAKSLRKGTHTVDQALHLFGRPTSVTGFLRSNRGIDSDVDDTHTIILQYGENKKNLLVTIKTSIVSHMKDQLRFFVRGTGGTYLKFGTCPQEERAIAAPGLPALDPNFGMEDERTWGTLTTTVEYDGVHQAHDEATGRWIGKYPSLPGWYRGYYENVAAAIRGREEICVRPETARDGLRVIELARESHVKGATIPWS</sequence>
<name>A0AAD6C4F0_9EURO</name>
<evidence type="ECO:0000259" key="4">
    <source>
        <dbReference type="Pfam" id="PF22725"/>
    </source>
</evidence>